<accession>A0A844QM22</accession>
<dbReference type="SMART" id="SM00849">
    <property type="entry name" value="Lactamase_B"/>
    <property type="match status" value="1"/>
</dbReference>
<keyword evidence="2" id="KW-0479">Metal-binding</keyword>
<dbReference type="CDD" id="cd16277">
    <property type="entry name" value="metallo-hydrolase-like_MBL-fold"/>
    <property type="match status" value="1"/>
</dbReference>
<dbReference type="InterPro" id="IPR036866">
    <property type="entry name" value="RibonucZ/Hydroxyglut_hydro"/>
</dbReference>
<dbReference type="SUPFAM" id="SSF56281">
    <property type="entry name" value="Metallo-hydrolase/oxidoreductase"/>
    <property type="match status" value="1"/>
</dbReference>
<feature type="domain" description="Metallo-beta-lactamase" evidence="5">
    <location>
        <begin position="84"/>
        <end position="297"/>
    </location>
</feature>
<proteinExistence type="inferred from homology"/>
<evidence type="ECO:0000256" key="4">
    <source>
        <dbReference type="ARBA" id="ARBA00022833"/>
    </source>
</evidence>
<dbReference type="InterPro" id="IPR001279">
    <property type="entry name" value="Metallo-B-lactamas"/>
</dbReference>
<sequence>MAEGRGQDAMIETLHVEIGHGRPACSMDVLTIGAARIVRIPDIDRIEWPATALFGALTAEDLRAAAGAVPAGTVDAEAATLLLSFNSYLVQTPDFTALIDAGVGNGKERLDRPAWHRRAGPFLDLLDGLGVRPDAVDIVVNTHLHADHVGWNTVLGDAGWQPTFPRARYVAPRAEFDHWNRLQQAEPPAPVLHGAFADSVLPLRKAGCLDLVGPTFEIAPGLRFEPAAGHSPGMCVVRLTLDAASVLFTADVLHHPLQFARRDLVSNFCADAKMARDTRDRLLEENTGTGTILAPYHFPSPAFGRLVQDAAGLRFVPLPMSSAAA</sequence>
<evidence type="ECO:0000313" key="7">
    <source>
        <dbReference type="Proteomes" id="UP000463224"/>
    </source>
</evidence>
<evidence type="ECO:0000256" key="1">
    <source>
        <dbReference type="ARBA" id="ARBA00007749"/>
    </source>
</evidence>
<protein>
    <submittedName>
        <fullName evidence="6">MBL fold metallo-hydrolase</fullName>
    </submittedName>
</protein>
<reference evidence="6 7" key="1">
    <citation type="submission" date="2019-12" db="EMBL/GenBank/DDBJ databases">
        <title>Nitratireductor arenosus sp. nov., Isolated from sea sand, Jeju island, South Korea.</title>
        <authorList>
            <person name="Kim W."/>
        </authorList>
    </citation>
    <scope>NUCLEOTIDE SEQUENCE [LARGE SCALE GENOMIC DNA]</scope>
    <source>
        <strain evidence="6 7">CAU 1489</strain>
    </source>
</reference>
<gene>
    <name evidence="6" type="ORF">GN330_17265</name>
</gene>
<evidence type="ECO:0000256" key="3">
    <source>
        <dbReference type="ARBA" id="ARBA00022801"/>
    </source>
</evidence>
<dbReference type="GO" id="GO:0046872">
    <property type="term" value="F:metal ion binding"/>
    <property type="evidence" value="ECO:0007669"/>
    <property type="project" value="UniProtKB-KW"/>
</dbReference>
<dbReference type="EMBL" id="WPHG01000004">
    <property type="protein sequence ID" value="MVA99000.1"/>
    <property type="molecule type" value="Genomic_DNA"/>
</dbReference>
<comment type="similarity">
    <text evidence="1">Belongs to the metallo-beta-lactamase superfamily.</text>
</comment>
<evidence type="ECO:0000259" key="5">
    <source>
        <dbReference type="SMART" id="SM00849"/>
    </source>
</evidence>
<keyword evidence="7" id="KW-1185">Reference proteome</keyword>
<dbReference type="InterPro" id="IPR051013">
    <property type="entry name" value="MBL_superfamily_lactonases"/>
</dbReference>
<dbReference type="Proteomes" id="UP000463224">
    <property type="component" value="Unassembled WGS sequence"/>
</dbReference>
<dbReference type="Pfam" id="PF00753">
    <property type="entry name" value="Lactamase_B"/>
    <property type="match status" value="1"/>
</dbReference>
<dbReference type="GO" id="GO:0016787">
    <property type="term" value="F:hydrolase activity"/>
    <property type="evidence" value="ECO:0007669"/>
    <property type="project" value="UniProtKB-KW"/>
</dbReference>
<dbReference type="AlphaFoldDB" id="A0A844QM22"/>
<evidence type="ECO:0000313" key="6">
    <source>
        <dbReference type="EMBL" id="MVA99000.1"/>
    </source>
</evidence>
<keyword evidence="4" id="KW-0862">Zinc</keyword>
<evidence type="ECO:0000256" key="2">
    <source>
        <dbReference type="ARBA" id="ARBA00022723"/>
    </source>
</evidence>
<name>A0A844QM22_9HYPH</name>
<dbReference type="Gene3D" id="3.60.15.10">
    <property type="entry name" value="Ribonuclease Z/Hydroxyacylglutathione hydrolase-like"/>
    <property type="match status" value="1"/>
</dbReference>
<comment type="caution">
    <text evidence="6">The sequence shown here is derived from an EMBL/GenBank/DDBJ whole genome shotgun (WGS) entry which is preliminary data.</text>
</comment>
<organism evidence="6 7">
    <name type="scientific">Nitratireductor arenosus</name>
    <dbReference type="NCBI Taxonomy" id="2682096"/>
    <lineage>
        <taxon>Bacteria</taxon>
        <taxon>Pseudomonadati</taxon>
        <taxon>Pseudomonadota</taxon>
        <taxon>Alphaproteobacteria</taxon>
        <taxon>Hyphomicrobiales</taxon>
        <taxon>Phyllobacteriaceae</taxon>
        <taxon>Nitratireductor</taxon>
    </lineage>
</organism>
<dbReference type="PANTHER" id="PTHR42978:SF6">
    <property type="entry name" value="QUORUM-QUENCHING LACTONASE YTNP-RELATED"/>
    <property type="match status" value="1"/>
</dbReference>
<dbReference type="PANTHER" id="PTHR42978">
    <property type="entry name" value="QUORUM-QUENCHING LACTONASE YTNP-RELATED-RELATED"/>
    <property type="match status" value="1"/>
</dbReference>
<keyword evidence="3 6" id="KW-0378">Hydrolase</keyword>